<proteinExistence type="predicted"/>
<dbReference type="Proteomes" id="UP000199559">
    <property type="component" value="Unassembled WGS sequence"/>
</dbReference>
<keyword evidence="3" id="KW-1185">Reference proteome</keyword>
<dbReference type="AlphaFoldDB" id="A0A1I3LNF8"/>
<evidence type="ECO:0000313" key="2">
    <source>
        <dbReference type="EMBL" id="SFI86237.1"/>
    </source>
</evidence>
<dbReference type="STRING" id="1144750.SAMN05443431_102500"/>
<keyword evidence="1" id="KW-0812">Transmembrane</keyword>
<evidence type="ECO:0000256" key="1">
    <source>
        <dbReference type="SAM" id="Phobius"/>
    </source>
</evidence>
<reference evidence="3" key="1">
    <citation type="submission" date="2016-10" db="EMBL/GenBank/DDBJ databases">
        <authorList>
            <person name="Varghese N."/>
            <person name="Submissions S."/>
        </authorList>
    </citation>
    <scope>NUCLEOTIDE SEQUENCE [LARGE SCALE GENOMIC DNA]</scope>
    <source>
        <strain evidence="3">DSM 28881</strain>
    </source>
</reference>
<sequence length="35" mass="4138">MKRFDFVLIFMVSIIAFIVSYARHLQAKSHAQIKQ</sequence>
<dbReference type="EMBL" id="FORM01000002">
    <property type="protein sequence ID" value="SFI86237.1"/>
    <property type="molecule type" value="Genomic_DNA"/>
</dbReference>
<name>A0A1I3LNF8_9FLAO</name>
<feature type="transmembrane region" description="Helical" evidence="1">
    <location>
        <begin position="6"/>
        <end position="25"/>
    </location>
</feature>
<keyword evidence="1" id="KW-0472">Membrane</keyword>
<gene>
    <name evidence="2" type="ORF">SAMN05443431_102500</name>
</gene>
<keyword evidence="1" id="KW-1133">Transmembrane helix</keyword>
<accession>A0A1I3LNF8</accession>
<protein>
    <submittedName>
        <fullName evidence="2">Uncharacterized protein</fullName>
    </submittedName>
</protein>
<organism evidence="2 3">
    <name type="scientific">Olleya namhaensis</name>
    <dbReference type="NCBI Taxonomy" id="1144750"/>
    <lineage>
        <taxon>Bacteria</taxon>
        <taxon>Pseudomonadati</taxon>
        <taxon>Bacteroidota</taxon>
        <taxon>Flavobacteriia</taxon>
        <taxon>Flavobacteriales</taxon>
        <taxon>Flavobacteriaceae</taxon>
    </lineage>
</organism>
<evidence type="ECO:0000313" key="3">
    <source>
        <dbReference type="Proteomes" id="UP000199559"/>
    </source>
</evidence>